<keyword evidence="3" id="KW-1185">Reference proteome</keyword>
<organism evidence="2 3">
    <name type="scientific">Portunus trituberculatus</name>
    <name type="common">Swimming crab</name>
    <name type="synonym">Neptunus trituberculatus</name>
    <dbReference type="NCBI Taxonomy" id="210409"/>
    <lineage>
        <taxon>Eukaryota</taxon>
        <taxon>Metazoa</taxon>
        <taxon>Ecdysozoa</taxon>
        <taxon>Arthropoda</taxon>
        <taxon>Crustacea</taxon>
        <taxon>Multicrustacea</taxon>
        <taxon>Malacostraca</taxon>
        <taxon>Eumalacostraca</taxon>
        <taxon>Eucarida</taxon>
        <taxon>Decapoda</taxon>
        <taxon>Pleocyemata</taxon>
        <taxon>Brachyura</taxon>
        <taxon>Eubrachyura</taxon>
        <taxon>Portunoidea</taxon>
        <taxon>Portunidae</taxon>
        <taxon>Portuninae</taxon>
        <taxon>Portunus</taxon>
    </lineage>
</organism>
<gene>
    <name evidence="2" type="ORF">E2C01_023491</name>
</gene>
<accession>A0A5B7E843</accession>
<protein>
    <submittedName>
        <fullName evidence="2">Uncharacterized protein</fullName>
    </submittedName>
</protein>
<dbReference type="Proteomes" id="UP000324222">
    <property type="component" value="Unassembled WGS sequence"/>
</dbReference>
<feature type="region of interest" description="Disordered" evidence="1">
    <location>
        <begin position="1"/>
        <end position="25"/>
    </location>
</feature>
<evidence type="ECO:0000313" key="2">
    <source>
        <dbReference type="EMBL" id="MPC30231.1"/>
    </source>
</evidence>
<feature type="compositionally biased region" description="Basic and acidic residues" evidence="1">
    <location>
        <begin position="1"/>
        <end position="23"/>
    </location>
</feature>
<sequence length="126" mass="13741">MSRRQEEHVVTFGGAEEKGERQPDFTFSCATDSFPALTGNNDTGGWTLPSLTAAPGMRRDGGASEVKWDIIRVTAKFLGSVIRSGHDVGQRNRKDVAKFLGRVNRIGESIPGSSFMTLELKERGKA</sequence>
<evidence type="ECO:0000256" key="1">
    <source>
        <dbReference type="SAM" id="MobiDB-lite"/>
    </source>
</evidence>
<dbReference type="EMBL" id="VSRR010002215">
    <property type="protein sequence ID" value="MPC30231.1"/>
    <property type="molecule type" value="Genomic_DNA"/>
</dbReference>
<comment type="caution">
    <text evidence="2">The sequence shown here is derived from an EMBL/GenBank/DDBJ whole genome shotgun (WGS) entry which is preliminary data.</text>
</comment>
<name>A0A5B7E843_PORTR</name>
<proteinExistence type="predicted"/>
<dbReference type="AlphaFoldDB" id="A0A5B7E843"/>
<evidence type="ECO:0000313" key="3">
    <source>
        <dbReference type="Proteomes" id="UP000324222"/>
    </source>
</evidence>
<reference evidence="2 3" key="1">
    <citation type="submission" date="2019-05" db="EMBL/GenBank/DDBJ databases">
        <title>Another draft genome of Portunus trituberculatus and its Hox gene families provides insights of decapod evolution.</title>
        <authorList>
            <person name="Jeong J.-H."/>
            <person name="Song I."/>
            <person name="Kim S."/>
            <person name="Choi T."/>
            <person name="Kim D."/>
            <person name="Ryu S."/>
            <person name="Kim W."/>
        </authorList>
    </citation>
    <scope>NUCLEOTIDE SEQUENCE [LARGE SCALE GENOMIC DNA]</scope>
    <source>
        <tissue evidence="2">Muscle</tissue>
    </source>
</reference>